<evidence type="ECO:0000256" key="5">
    <source>
        <dbReference type="ARBA" id="ARBA00046315"/>
    </source>
</evidence>
<dbReference type="GO" id="GO:0047804">
    <property type="term" value="F:cysteine-S-conjugate beta-lyase activity"/>
    <property type="evidence" value="ECO:0007669"/>
    <property type="project" value="UniProtKB-EC"/>
</dbReference>
<evidence type="ECO:0000256" key="3">
    <source>
        <dbReference type="ARBA" id="ARBA00022898"/>
    </source>
</evidence>
<dbReference type="InterPro" id="IPR015424">
    <property type="entry name" value="PyrdxlP-dep_Trfase"/>
</dbReference>
<evidence type="ECO:0000256" key="8">
    <source>
        <dbReference type="PIRSR" id="PIRSR001434-2"/>
    </source>
</evidence>
<comment type="caution">
    <text evidence="11">The sequence shown here is derived from an EMBL/GenBank/DDBJ whole genome shotgun (WGS) entry which is preliminary data.</text>
</comment>
<sequence length="401" mass="42802">MTSSDDRHGPRPEHGPRTRLVLGGRRPDEHYGFVNTPVFHGSTVLYPTAGDYLGRRSRYKYARRGTPTSEALESALAAIEGDACAGVALLPSGLAAISAALLAVLKAGDHLLVSDSAYDPTRTVCDTILTRWGIETTYYDPAIGAGIADLMRPETRAVFVESPGSLSFEIQDIPAIAAAAHARDAVVLMDNTWATPLFFRALDHGVDLSIQSGTKYIGGHSDLMFGCIAANARTNKALRDTVFNMGLCVGPDDMNLAQRGLRTLAVRLAAHQEAALTVARWLEGRPEVLRVLHPALPSHPGHALWRRDFTGSSGLFSVVLRPVPPAAVEAFLDALTLFGIGASWGGYESLAIPFDCTPIRTATAWAPGGPTVRFHIGLEDPADLIADLDRGFAAMKMVAGA</sequence>
<feature type="region of interest" description="Disordered" evidence="10">
    <location>
        <begin position="1"/>
        <end position="22"/>
    </location>
</feature>
<evidence type="ECO:0000256" key="1">
    <source>
        <dbReference type="ARBA" id="ARBA00001933"/>
    </source>
</evidence>
<protein>
    <submittedName>
        <fullName evidence="11">Cystathionine beta-lyase</fullName>
        <ecNumber evidence="11">4.4.1.8</ecNumber>
    </submittedName>
</protein>
<dbReference type="InterPro" id="IPR006233">
    <property type="entry name" value="Cys_b_lyase_bac"/>
</dbReference>
<dbReference type="EMBL" id="WNKV01000010">
    <property type="protein sequence ID" value="MTW17412.1"/>
    <property type="molecule type" value="Genomic_DNA"/>
</dbReference>
<dbReference type="Gene3D" id="3.90.1150.10">
    <property type="entry name" value="Aspartate Aminotransferase, domain 1"/>
    <property type="match status" value="1"/>
</dbReference>
<dbReference type="FunFam" id="3.40.640.10:FF:000046">
    <property type="entry name" value="Cystathionine gamma-lyase"/>
    <property type="match status" value="1"/>
</dbReference>
<reference evidence="11 12" key="1">
    <citation type="submission" date="2019-11" db="EMBL/GenBank/DDBJ databases">
        <title>Whole-genome sequence of Rhodoplanes serenus DSM 18633, type strain.</title>
        <authorList>
            <person name="Kyndt J.A."/>
            <person name="Meyer T.E."/>
        </authorList>
    </citation>
    <scope>NUCLEOTIDE SEQUENCE [LARGE SCALE GENOMIC DNA]</scope>
    <source>
        <strain evidence="11 12">DSM 18633</strain>
    </source>
</reference>
<comment type="catalytic activity">
    <reaction evidence="6">
        <text>L,L-cystathionine + H2O = L-homocysteine + pyruvate + NH4(+)</text>
        <dbReference type="Rhea" id="RHEA:13965"/>
        <dbReference type="ChEBI" id="CHEBI:15361"/>
        <dbReference type="ChEBI" id="CHEBI:15377"/>
        <dbReference type="ChEBI" id="CHEBI:28938"/>
        <dbReference type="ChEBI" id="CHEBI:58161"/>
        <dbReference type="ChEBI" id="CHEBI:58199"/>
    </reaction>
</comment>
<dbReference type="PROSITE" id="PS00868">
    <property type="entry name" value="CYS_MET_METAB_PP"/>
    <property type="match status" value="1"/>
</dbReference>
<dbReference type="GO" id="GO:0030170">
    <property type="term" value="F:pyridoxal phosphate binding"/>
    <property type="evidence" value="ECO:0007669"/>
    <property type="project" value="InterPro"/>
</dbReference>
<dbReference type="GO" id="GO:0019346">
    <property type="term" value="P:transsulfuration"/>
    <property type="evidence" value="ECO:0007669"/>
    <property type="project" value="InterPro"/>
</dbReference>
<organism evidence="11 12">
    <name type="scientific">Rhodoplanes serenus</name>
    <dbReference type="NCBI Taxonomy" id="200615"/>
    <lineage>
        <taxon>Bacteria</taxon>
        <taxon>Pseudomonadati</taxon>
        <taxon>Pseudomonadota</taxon>
        <taxon>Alphaproteobacteria</taxon>
        <taxon>Hyphomicrobiales</taxon>
        <taxon>Nitrobacteraceae</taxon>
        <taxon>Rhodoplanes</taxon>
    </lineage>
</organism>
<comment type="catalytic activity">
    <reaction evidence="7">
        <text>an S-substituted L-cysteine + H2O = a thiol + pyruvate + NH4(+)</text>
        <dbReference type="Rhea" id="RHEA:18121"/>
        <dbReference type="ChEBI" id="CHEBI:15361"/>
        <dbReference type="ChEBI" id="CHEBI:15377"/>
        <dbReference type="ChEBI" id="CHEBI:28938"/>
        <dbReference type="ChEBI" id="CHEBI:29256"/>
        <dbReference type="ChEBI" id="CHEBI:58717"/>
        <dbReference type="EC" id="4.4.1.13"/>
    </reaction>
</comment>
<dbReference type="PANTHER" id="PTHR43500:SF1">
    <property type="entry name" value="CYSTATHIONINE BETA-LYASE-RELATED"/>
    <property type="match status" value="1"/>
</dbReference>
<accession>A0A9X4XLK7</accession>
<keyword evidence="4 11" id="KW-0456">Lyase</keyword>
<evidence type="ECO:0000313" key="11">
    <source>
        <dbReference type="EMBL" id="MTW17412.1"/>
    </source>
</evidence>
<dbReference type="InterPro" id="IPR015422">
    <property type="entry name" value="PyrdxlP-dep_Trfase_small"/>
</dbReference>
<dbReference type="RefSeq" id="WP_155480126.1">
    <property type="nucleotide sequence ID" value="NZ_WNKV01000010.1"/>
</dbReference>
<comment type="cofactor">
    <cofactor evidence="1 9">
        <name>pyridoxal 5'-phosphate</name>
        <dbReference type="ChEBI" id="CHEBI:597326"/>
    </cofactor>
</comment>
<evidence type="ECO:0000256" key="7">
    <source>
        <dbReference type="ARBA" id="ARBA00047625"/>
    </source>
</evidence>
<name>A0A9X4XLK7_9BRAD</name>
<dbReference type="PIRSF" id="PIRSF001434">
    <property type="entry name" value="CGS"/>
    <property type="match status" value="1"/>
</dbReference>
<dbReference type="InterPro" id="IPR000277">
    <property type="entry name" value="Cys/Met-Metab_PyrdxlP-dep_enz"/>
</dbReference>
<proteinExistence type="inferred from homology"/>
<evidence type="ECO:0000256" key="4">
    <source>
        <dbReference type="ARBA" id="ARBA00023239"/>
    </source>
</evidence>
<dbReference type="GO" id="GO:0019450">
    <property type="term" value="P:L-cysteine catabolic process to pyruvate"/>
    <property type="evidence" value="ECO:0007669"/>
    <property type="project" value="TreeGrafter"/>
</dbReference>
<dbReference type="Pfam" id="PF01053">
    <property type="entry name" value="Cys_Met_Meta_PP"/>
    <property type="match status" value="1"/>
</dbReference>
<dbReference type="Gene3D" id="3.40.640.10">
    <property type="entry name" value="Type I PLP-dependent aspartate aminotransferase-like (Major domain)"/>
    <property type="match status" value="1"/>
</dbReference>
<evidence type="ECO:0000256" key="10">
    <source>
        <dbReference type="SAM" id="MobiDB-lite"/>
    </source>
</evidence>
<dbReference type="InterPro" id="IPR015421">
    <property type="entry name" value="PyrdxlP-dep_Trfase_major"/>
</dbReference>
<evidence type="ECO:0000256" key="6">
    <source>
        <dbReference type="ARBA" id="ARBA00047517"/>
    </source>
</evidence>
<keyword evidence="3 8" id="KW-0663">Pyridoxal phosphate</keyword>
<feature type="modified residue" description="N6-(pyridoxal phosphate)lysine" evidence="8">
    <location>
        <position position="215"/>
    </location>
</feature>
<dbReference type="NCBIfam" id="TIGR01324">
    <property type="entry name" value="cysta_beta_ly_B"/>
    <property type="match status" value="1"/>
</dbReference>
<dbReference type="AlphaFoldDB" id="A0A9X4XLK7"/>
<dbReference type="PANTHER" id="PTHR43500">
    <property type="entry name" value="CYSTATHIONINE BETA-LYASE-RELATED"/>
    <property type="match status" value="1"/>
</dbReference>
<evidence type="ECO:0000256" key="9">
    <source>
        <dbReference type="RuleBase" id="RU362118"/>
    </source>
</evidence>
<evidence type="ECO:0000313" key="12">
    <source>
        <dbReference type="Proteomes" id="UP000438991"/>
    </source>
</evidence>
<dbReference type="Proteomes" id="UP000438991">
    <property type="component" value="Unassembled WGS sequence"/>
</dbReference>
<dbReference type="InterPro" id="IPR054542">
    <property type="entry name" value="Cys_met_metab_PP"/>
</dbReference>
<evidence type="ECO:0000256" key="2">
    <source>
        <dbReference type="ARBA" id="ARBA00009077"/>
    </source>
</evidence>
<comment type="similarity">
    <text evidence="2 9">Belongs to the trans-sulfuration enzymes family.</text>
</comment>
<dbReference type="SUPFAM" id="SSF53383">
    <property type="entry name" value="PLP-dependent transferases"/>
    <property type="match status" value="1"/>
</dbReference>
<gene>
    <name evidence="11" type="primary">metC</name>
    <name evidence="11" type="ORF">GJ689_14490</name>
</gene>
<dbReference type="EC" id="4.4.1.8" evidence="11"/>
<feature type="compositionally biased region" description="Basic and acidic residues" evidence="10">
    <location>
        <begin position="1"/>
        <end position="16"/>
    </location>
</feature>
<comment type="pathway">
    <text evidence="5">Amino-acid biosynthesis; L-methionine biosynthesis via de novo pathway; L-homocysteine from L-cystathionine: step 1/1.</text>
</comment>